<name>A0A7Y9DJ47_9ACTN</name>
<comment type="caution">
    <text evidence="2">The sequence shown here is derived from an EMBL/GenBank/DDBJ whole genome shotgun (WGS) entry which is preliminary data.</text>
</comment>
<keyword evidence="1" id="KW-0472">Membrane</keyword>
<keyword evidence="2" id="KW-0132">Cell division</keyword>
<dbReference type="Proteomes" id="UP000521922">
    <property type="component" value="Unassembled WGS sequence"/>
</dbReference>
<proteinExistence type="predicted"/>
<dbReference type="AlphaFoldDB" id="A0A7Y9DJ47"/>
<organism evidence="2 3">
    <name type="scientific">Kineococcus aurantiacus</name>
    <dbReference type="NCBI Taxonomy" id="37633"/>
    <lineage>
        <taxon>Bacteria</taxon>
        <taxon>Bacillati</taxon>
        <taxon>Actinomycetota</taxon>
        <taxon>Actinomycetes</taxon>
        <taxon>Kineosporiales</taxon>
        <taxon>Kineosporiaceae</taxon>
        <taxon>Kineococcus</taxon>
    </lineage>
</organism>
<gene>
    <name evidence="2" type="ORF">BJ968_000959</name>
</gene>
<dbReference type="GO" id="GO:0051301">
    <property type="term" value="P:cell division"/>
    <property type="evidence" value="ECO:0007669"/>
    <property type="project" value="UniProtKB-KW"/>
</dbReference>
<keyword evidence="1" id="KW-0812">Transmembrane</keyword>
<dbReference type="EMBL" id="JACCBB010000001">
    <property type="protein sequence ID" value="NYD21419.1"/>
    <property type="molecule type" value="Genomic_DNA"/>
</dbReference>
<keyword evidence="1" id="KW-1133">Transmembrane helix</keyword>
<reference evidence="2 3" key="1">
    <citation type="submission" date="2020-07" db="EMBL/GenBank/DDBJ databases">
        <title>Sequencing the genomes of 1000 actinobacteria strains.</title>
        <authorList>
            <person name="Klenk H.-P."/>
        </authorList>
    </citation>
    <scope>NUCLEOTIDE SEQUENCE [LARGE SCALE GENOMIC DNA]</scope>
    <source>
        <strain evidence="2 3">DSM 7487</strain>
    </source>
</reference>
<keyword evidence="2" id="KW-0131">Cell cycle</keyword>
<evidence type="ECO:0000313" key="3">
    <source>
        <dbReference type="Proteomes" id="UP000521922"/>
    </source>
</evidence>
<feature type="transmembrane region" description="Helical" evidence="1">
    <location>
        <begin position="57"/>
        <end position="80"/>
    </location>
</feature>
<accession>A0A7Y9DJ47</accession>
<feature type="transmembrane region" description="Helical" evidence="1">
    <location>
        <begin position="12"/>
        <end position="45"/>
    </location>
</feature>
<protein>
    <submittedName>
        <fullName evidence="2">Cell division protein FtsX</fullName>
    </submittedName>
</protein>
<evidence type="ECO:0000256" key="1">
    <source>
        <dbReference type="SAM" id="Phobius"/>
    </source>
</evidence>
<sequence length="82" mass="8209">MQEQKAQPTNTGALAGIVASLAGLVVSLALAPLGVVMGLVVLVLGVRALRGGHPDRGWWTAALVLSVLCVASGVLGTVLARP</sequence>
<dbReference type="RefSeq" id="WP_179749717.1">
    <property type="nucleotide sequence ID" value="NZ_BAAAGN010000006.1"/>
</dbReference>
<evidence type="ECO:0000313" key="2">
    <source>
        <dbReference type="EMBL" id="NYD21419.1"/>
    </source>
</evidence>
<keyword evidence="3" id="KW-1185">Reference proteome</keyword>